<evidence type="ECO:0000259" key="3">
    <source>
        <dbReference type="SMART" id="SM00278"/>
    </source>
</evidence>
<dbReference type="EMBL" id="PDCN02000026">
    <property type="protein sequence ID" value="PIB73637.1"/>
    <property type="molecule type" value="Genomic_DNA"/>
</dbReference>
<feature type="transmembrane region" description="Helical" evidence="2">
    <location>
        <begin position="59"/>
        <end position="80"/>
    </location>
</feature>
<gene>
    <name evidence="4" type="ORF">CQY22_015960</name>
</gene>
<dbReference type="AlphaFoldDB" id="A0A2G5P5U4"/>
<dbReference type="GO" id="GO:0015627">
    <property type="term" value="C:type II protein secretion system complex"/>
    <property type="evidence" value="ECO:0007669"/>
    <property type="project" value="TreeGrafter"/>
</dbReference>
<evidence type="ECO:0000313" key="5">
    <source>
        <dbReference type="Proteomes" id="UP000230551"/>
    </source>
</evidence>
<reference evidence="4 5" key="1">
    <citation type="journal article" date="2017" name="Infect. Genet. Evol.">
        <title>The new phylogeny of the genus Mycobacterium: The old and the news.</title>
        <authorList>
            <person name="Tortoli E."/>
            <person name="Fedrizzi T."/>
            <person name="Meehan C.J."/>
            <person name="Trovato A."/>
            <person name="Grottola A."/>
            <person name="Giacobazzi E."/>
            <person name="Serpini G.F."/>
            <person name="Tagliazucchi S."/>
            <person name="Fabio A."/>
            <person name="Bettua C."/>
            <person name="Bertorelli R."/>
            <person name="Frascaro F."/>
            <person name="De Sanctis V."/>
            <person name="Pecorari M."/>
            <person name="Jousson O."/>
            <person name="Segata N."/>
            <person name="Cirillo D.M."/>
        </authorList>
    </citation>
    <scope>NUCLEOTIDE SEQUENCE [LARGE SCALE GENOMIC DNA]</scope>
    <source>
        <strain evidence="4 5">CIP1034565</strain>
    </source>
</reference>
<dbReference type="Gene3D" id="3.10.560.10">
    <property type="entry name" value="Outer membrane lipoprotein wza domain like"/>
    <property type="match status" value="1"/>
</dbReference>
<dbReference type="RefSeq" id="WP_090593502.1">
    <property type="nucleotide sequence ID" value="NZ_CP104302.1"/>
</dbReference>
<dbReference type="SUPFAM" id="SSF47781">
    <property type="entry name" value="RuvA domain 2-like"/>
    <property type="match status" value="1"/>
</dbReference>
<evidence type="ECO:0000256" key="2">
    <source>
        <dbReference type="SAM" id="Phobius"/>
    </source>
</evidence>
<dbReference type="STRING" id="85968.GCA_900073015_03726"/>
<feature type="compositionally biased region" description="Low complexity" evidence="1">
    <location>
        <begin position="210"/>
        <end position="219"/>
    </location>
</feature>
<dbReference type="NCBIfam" id="TIGR00426">
    <property type="entry name" value="competence protein ComEA helix-hairpin-helix repeat region"/>
    <property type="match status" value="1"/>
</dbReference>
<feature type="compositionally biased region" description="Acidic residues" evidence="1">
    <location>
        <begin position="19"/>
        <end position="28"/>
    </location>
</feature>
<dbReference type="InterPro" id="IPR010994">
    <property type="entry name" value="RuvA_2-like"/>
</dbReference>
<dbReference type="Pfam" id="PF12836">
    <property type="entry name" value="HHH_3"/>
    <property type="match status" value="1"/>
</dbReference>
<feature type="domain" description="Helix-hairpin-helix DNA-binding motif class 1" evidence="3">
    <location>
        <begin position="267"/>
        <end position="286"/>
    </location>
</feature>
<feature type="domain" description="Helix-hairpin-helix DNA-binding motif class 1" evidence="3">
    <location>
        <begin position="237"/>
        <end position="256"/>
    </location>
</feature>
<dbReference type="Proteomes" id="UP000230551">
    <property type="component" value="Unassembled WGS sequence"/>
</dbReference>
<accession>A0A2G5P5U4</accession>
<feature type="region of interest" description="Disordered" evidence="1">
    <location>
        <begin position="183"/>
        <end position="227"/>
    </location>
</feature>
<dbReference type="InterPro" id="IPR003583">
    <property type="entry name" value="Hlx-hairpin-Hlx_DNA-bd_motif"/>
</dbReference>
<dbReference type="InterPro" id="IPR019554">
    <property type="entry name" value="Soluble_ligand-bd"/>
</dbReference>
<dbReference type="PANTHER" id="PTHR21180:SF32">
    <property type="entry name" value="ENDONUCLEASE_EXONUCLEASE_PHOSPHATASE FAMILY DOMAIN-CONTAINING PROTEIN 1"/>
    <property type="match status" value="1"/>
</dbReference>
<dbReference type="SMART" id="SM00278">
    <property type="entry name" value="HhH1"/>
    <property type="match status" value="2"/>
</dbReference>
<evidence type="ECO:0000256" key="1">
    <source>
        <dbReference type="SAM" id="MobiDB-lite"/>
    </source>
</evidence>
<dbReference type="OrthoDB" id="9758724at2"/>
<dbReference type="Pfam" id="PF10531">
    <property type="entry name" value="SLBB"/>
    <property type="match status" value="1"/>
</dbReference>
<keyword evidence="2" id="KW-0472">Membrane</keyword>
<keyword evidence="2" id="KW-0812">Transmembrane</keyword>
<dbReference type="GO" id="GO:0003677">
    <property type="term" value="F:DNA binding"/>
    <property type="evidence" value="ECO:0007669"/>
    <property type="project" value="InterPro"/>
</dbReference>
<dbReference type="PANTHER" id="PTHR21180">
    <property type="entry name" value="ENDONUCLEASE/EXONUCLEASE/PHOSPHATASE FAMILY DOMAIN-CONTAINING PROTEIN 1"/>
    <property type="match status" value="1"/>
</dbReference>
<protein>
    <recommendedName>
        <fullName evidence="3">Helix-hairpin-helix DNA-binding motif class 1 domain-containing protein</fullName>
    </recommendedName>
</protein>
<name>A0A2G5P5U4_9MYCO</name>
<dbReference type="Gene3D" id="1.10.150.320">
    <property type="entry name" value="Photosystem II 12 kDa extrinsic protein"/>
    <property type="match status" value="1"/>
</dbReference>
<dbReference type="InterPro" id="IPR004509">
    <property type="entry name" value="Competence_ComEA_HhH"/>
</dbReference>
<keyword evidence="5" id="KW-1185">Reference proteome</keyword>
<evidence type="ECO:0000313" key="4">
    <source>
        <dbReference type="EMBL" id="PIB73637.1"/>
    </source>
</evidence>
<comment type="caution">
    <text evidence="4">The sequence shown here is derived from an EMBL/GenBank/DDBJ whole genome shotgun (WGS) entry which is preliminary data.</text>
</comment>
<sequence>MAEDTEERVRRRLGLTESADTDDADPDEDARSLLPRWLPETSAGGEGWLAGLRADPGRAGMLALGAVGVLAVLVTVFTLVRDDTPPVASANLPPVASVSTAVTTIASAPPTAEADAPVVVSVVGLVNTPGLVTLEPGARVADALEAAGGVLGPADTAGLNLARHLADGEQVLVGIAAPPGAPATLGSSVGDTGASDPTGAAPETPPGAKSPPGAKAPPGQTATAQNGPVNLNTATIEELDALPGVGPVTAGAIVSWREANGNFTSVDQLAAVDGIGPARLARLRELVAV</sequence>
<dbReference type="GO" id="GO:0015628">
    <property type="term" value="P:protein secretion by the type II secretion system"/>
    <property type="evidence" value="ECO:0007669"/>
    <property type="project" value="TreeGrafter"/>
</dbReference>
<feature type="region of interest" description="Disordered" evidence="1">
    <location>
        <begin position="1"/>
        <end position="30"/>
    </location>
</feature>
<dbReference type="InterPro" id="IPR051675">
    <property type="entry name" value="Endo/Exo/Phosphatase_dom_1"/>
</dbReference>
<organism evidence="4 5">
    <name type="scientific">Mycolicibacterium brumae</name>
    <dbReference type="NCBI Taxonomy" id="85968"/>
    <lineage>
        <taxon>Bacteria</taxon>
        <taxon>Bacillati</taxon>
        <taxon>Actinomycetota</taxon>
        <taxon>Actinomycetes</taxon>
        <taxon>Mycobacteriales</taxon>
        <taxon>Mycobacteriaceae</taxon>
        <taxon>Mycolicibacterium</taxon>
    </lineage>
</organism>
<dbReference type="GO" id="GO:0006281">
    <property type="term" value="P:DNA repair"/>
    <property type="evidence" value="ECO:0007669"/>
    <property type="project" value="InterPro"/>
</dbReference>
<proteinExistence type="predicted"/>
<keyword evidence="2" id="KW-1133">Transmembrane helix</keyword>